<dbReference type="OrthoDB" id="427480at2759"/>
<evidence type="ECO:0000256" key="2">
    <source>
        <dbReference type="SAM" id="MobiDB-lite"/>
    </source>
</evidence>
<evidence type="ECO:0000313" key="5">
    <source>
        <dbReference type="Proteomes" id="UP001152607"/>
    </source>
</evidence>
<protein>
    <recommendedName>
        <fullName evidence="3">ABC1 atypical kinase-like domain-containing protein</fullName>
    </recommendedName>
</protein>
<gene>
    <name evidence="4" type="ORF">PDIGIT_LOCUS11837</name>
</gene>
<dbReference type="GO" id="GO:0055088">
    <property type="term" value="P:lipid homeostasis"/>
    <property type="evidence" value="ECO:0007669"/>
    <property type="project" value="TreeGrafter"/>
</dbReference>
<feature type="region of interest" description="Disordered" evidence="2">
    <location>
        <begin position="66"/>
        <end position="104"/>
    </location>
</feature>
<dbReference type="GO" id="GO:0007005">
    <property type="term" value="P:mitochondrion organization"/>
    <property type="evidence" value="ECO:0007669"/>
    <property type="project" value="TreeGrafter"/>
</dbReference>
<dbReference type="InterPro" id="IPR051130">
    <property type="entry name" value="Mito_struct-func_regulator"/>
</dbReference>
<evidence type="ECO:0000313" key="4">
    <source>
        <dbReference type="EMBL" id="CAI6338704.1"/>
    </source>
</evidence>
<feature type="domain" description="ABC1 atypical kinase-like" evidence="3">
    <location>
        <begin position="215"/>
        <end position="466"/>
    </location>
</feature>
<dbReference type="InterPro" id="IPR004147">
    <property type="entry name" value="ABC1_dom"/>
</dbReference>
<dbReference type="PANTHER" id="PTHR43173:SF19">
    <property type="entry name" value="AARF DOMAIN-CONTAINING PROTEIN KINASE 1"/>
    <property type="match status" value="1"/>
</dbReference>
<comment type="caution">
    <text evidence="4">The sequence shown here is derived from an EMBL/GenBank/DDBJ whole genome shotgun (WGS) entry which is preliminary data.</text>
</comment>
<dbReference type="CDD" id="cd13969">
    <property type="entry name" value="ADCK1-like"/>
    <property type="match status" value="1"/>
</dbReference>
<proteinExistence type="inferred from homology"/>
<dbReference type="InterPro" id="IPR045307">
    <property type="entry name" value="ADCK1_dom"/>
</dbReference>
<dbReference type="PANTHER" id="PTHR43173">
    <property type="entry name" value="ABC1 FAMILY PROTEIN"/>
    <property type="match status" value="1"/>
</dbReference>
<sequence length="626" mass="70201">MNPFATTALSRSTFSHRYFARTVASSTPSSLSSPSRFLWTCCACSRRRISPLRVLSFEKSHRQTSSLLPPIRGYHGTEPKDSGTPGTGGSRTKPSGNGSRKRNRRKLVVAGGGLALGAATLVTITDDAKHAVTAVERSGRVVGTLFVNIKDYRSTLKRDNEDNYDELLKACHLRCAKRTLKTLEKNGSIFIKLGQHLSSLNYLLPSEWCDTFIPLQDKCPVSSYESIKEMVLQDTGTDLSEYFSEMDELPIGAASLAQVHRAVVRATGQKVAVKVQHPALDEWAKLDLALTRFTFETLKYWFPEYDLTWLSEEMEVSLPQELDFALEGKNAMRAKEYFSKVRGVPVIIPEVLWAKRRILVMEYVSGRRPDDLEYLDANKIDRDEVSAALARIFNQMIFGNGAPLHCDPHGGNIAIRHNPSRPGKTNFDVILYDHGLYRDIPLPLRRSYAKLWLAVLDADESRMRKYAKETAGIDDEYFPLFASAITGRDYRAIMKDVTTKRTGEEKEIIGGSLVEGGMLESLIQLLGKMPRVLLLILKTNDLTRSLDENLHTRQGPVRTFLILARYASRTVYEEQVEKLSGSMLWPSNLVAFLRAFGAYMRVELKLGAYETLLQARAALGMGQVTS</sequence>
<dbReference type="SUPFAM" id="SSF56112">
    <property type="entry name" value="Protein kinase-like (PK-like)"/>
    <property type="match status" value="1"/>
</dbReference>
<reference evidence="4" key="1">
    <citation type="submission" date="2023-01" db="EMBL/GenBank/DDBJ databases">
        <authorList>
            <person name="Van Ghelder C."/>
            <person name="Rancurel C."/>
        </authorList>
    </citation>
    <scope>NUCLEOTIDE SEQUENCE</scope>
    <source>
        <strain evidence="4">CNCM I-4278</strain>
    </source>
</reference>
<evidence type="ECO:0000256" key="1">
    <source>
        <dbReference type="ARBA" id="ARBA00009670"/>
    </source>
</evidence>
<dbReference type="GO" id="GO:0005743">
    <property type="term" value="C:mitochondrial inner membrane"/>
    <property type="evidence" value="ECO:0007669"/>
    <property type="project" value="TreeGrafter"/>
</dbReference>
<dbReference type="Proteomes" id="UP001152607">
    <property type="component" value="Unassembled WGS sequence"/>
</dbReference>
<organism evidence="4 5">
    <name type="scientific">Periconia digitata</name>
    <dbReference type="NCBI Taxonomy" id="1303443"/>
    <lineage>
        <taxon>Eukaryota</taxon>
        <taxon>Fungi</taxon>
        <taxon>Dikarya</taxon>
        <taxon>Ascomycota</taxon>
        <taxon>Pezizomycotina</taxon>
        <taxon>Dothideomycetes</taxon>
        <taxon>Pleosporomycetidae</taxon>
        <taxon>Pleosporales</taxon>
        <taxon>Massarineae</taxon>
        <taxon>Periconiaceae</taxon>
        <taxon>Periconia</taxon>
    </lineage>
</organism>
<dbReference type="InterPro" id="IPR011009">
    <property type="entry name" value="Kinase-like_dom_sf"/>
</dbReference>
<dbReference type="EMBL" id="CAOQHR010000008">
    <property type="protein sequence ID" value="CAI6338704.1"/>
    <property type="molecule type" value="Genomic_DNA"/>
</dbReference>
<name>A0A9W4XNS5_9PLEO</name>
<dbReference type="Pfam" id="PF03109">
    <property type="entry name" value="ABC1"/>
    <property type="match status" value="1"/>
</dbReference>
<comment type="similarity">
    <text evidence="1">Belongs to the protein kinase superfamily. ADCK protein kinase family.</text>
</comment>
<dbReference type="AlphaFoldDB" id="A0A9W4XNS5"/>
<keyword evidence="5" id="KW-1185">Reference proteome</keyword>
<accession>A0A9W4XNS5</accession>
<evidence type="ECO:0000259" key="3">
    <source>
        <dbReference type="Pfam" id="PF03109"/>
    </source>
</evidence>